<sequence>MNTTFESLADGEVKELENLREGSIVTRVRLAIHWATQLAHYVETSSELQTNPKKFSFPSVVGWIEKDHKAFGAGVDVYDSYESTFFTIRFNGGIVVRMRMLANEGNGRLHWKIDGCSVEYPQNFWTRSSEVTSKKVLRLGPDDVQKILDSYKEDLLDRITIGEFGVDHDAAVAVHSGEIQVAVYVYPFDDPENSHWCHVVVSKELEPFVENKHGLVRLNENTEGLATYFVDGADFNDIVRMFTDDYIVTVTQIFAE</sequence>
<dbReference type="EMBL" id="MEWA01000011">
    <property type="protein sequence ID" value="OGC70029.1"/>
    <property type="molecule type" value="Genomic_DNA"/>
</dbReference>
<dbReference type="AlphaFoldDB" id="A0A1F4WKW9"/>
<evidence type="ECO:0000313" key="2">
    <source>
        <dbReference type="Proteomes" id="UP000179113"/>
    </source>
</evidence>
<evidence type="ECO:0000313" key="1">
    <source>
        <dbReference type="EMBL" id="OGC70029.1"/>
    </source>
</evidence>
<name>A0A1F4WKW9_UNCKA</name>
<protein>
    <submittedName>
        <fullName evidence="1">Uncharacterized protein</fullName>
    </submittedName>
</protein>
<organism evidence="1 2">
    <name type="scientific">candidate division WWE3 bacterium RIFOXYC1_FULL_39_7</name>
    <dbReference type="NCBI Taxonomy" id="1802643"/>
    <lineage>
        <taxon>Bacteria</taxon>
        <taxon>Katanobacteria</taxon>
    </lineage>
</organism>
<dbReference type="Proteomes" id="UP000179113">
    <property type="component" value="Unassembled WGS sequence"/>
</dbReference>
<proteinExistence type="predicted"/>
<gene>
    <name evidence="1" type="ORF">A2415_01570</name>
</gene>
<reference evidence="1 2" key="1">
    <citation type="journal article" date="2016" name="Nat. Commun.">
        <title>Thousands of microbial genomes shed light on interconnected biogeochemical processes in an aquifer system.</title>
        <authorList>
            <person name="Anantharaman K."/>
            <person name="Brown C.T."/>
            <person name="Hug L.A."/>
            <person name="Sharon I."/>
            <person name="Castelle C.J."/>
            <person name="Probst A.J."/>
            <person name="Thomas B.C."/>
            <person name="Singh A."/>
            <person name="Wilkins M.J."/>
            <person name="Karaoz U."/>
            <person name="Brodie E.L."/>
            <person name="Williams K.H."/>
            <person name="Hubbard S.S."/>
            <person name="Banfield J.F."/>
        </authorList>
    </citation>
    <scope>NUCLEOTIDE SEQUENCE [LARGE SCALE GENOMIC DNA]</scope>
</reference>
<comment type="caution">
    <text evidence="1">The sequence shown here is derived from an EMBL/GenBank/DDBJ whole genome shotgun (WGS) entry which is preliminary data.</text>
</comment>
<accession>A0A1F4WKW9</accession>